<name>A1RUE3_PYRIL</name>
<accession>A1RUE3</accession>
<organism evidence="1 2">
    <name type="scientific">Pyrobaculum islandicum (strain DSM 4184 / JCM 9189 / GEO3)</name>
    <dbReference type="NCBI Taxonomy" id="384616"/>
    <lineage>
        <taxon>Archaea</taxon>
        <taxon>Thermoproteota</taxon>
        <taxon>Thermoprotei</taxon>
        <taxon>Thermoproteales</taxon>
        <taxon>Thermoproteaceae</taxon>
        <taxon>Pyrobaculum</taxon>
    </lineage>
</organism>
<dbReference type="eggNOG" id="arCOG07745">
    <property type="taxonomic scope" value="Archaea"/>
</dbReference>
<gene>
    <name evidence="1" type="ordered locus">Pisl_1417</name>
</gene>
<evidence type="ECO:0000313" key="2">
    <source>
        <dbReference type="Proteomes" id="UP000002595"/>
    </source>
</evidence>
<dbReference type="KEGG" id="pis:Pisl_1417"/>
<keyword evidence="2" id="KW-1185">Reference proteome</keyword>
<evidence type="ECO:0000313" key="1">
    <source>
        <dbReference type="EMBL" id="ABL88575.1"/>
    </source>
</evidence>
<protein>
    <submittedName>
        <fullName evidence="1">Uncharacterized protein</fullName>
    </submittedName>
</protein>
<dbReference type="AlphaFoldDB" id="A1RUE3"/>
<reference evidence="1" key="1">
    <citation type="submission" date="2006-12" db="EMBL/GenBank/DDBJ databases">
        <title>Complete sequence of Pyrobaculum islandicum DSM 4184.</title>
        <authorList>
            <person name="Copeland A."/>
            <person name="Lucas S."/>
            <person name="Lapidus A."/>
            <person name="Barry K."/>
            <person name="Detter J.C."/>
            <person name="Glavina del Rio T."/>
            <person name="Dalin E."/>
            <person name="Tice H."/>
            <person name="Pitluck S."/>
            <person name="Meincke L."/>
            <person name="Brettin T."/>
            <person name="Bruce D."/>
            <person name="Han C."/>
            <person name="Tapia R."/>
            <person name="Gilna P."/>
            <person name="Schmutz J."/>
            <person name="Larimer F."/>
            <person name="Land M."/>
            <person name="Hauser L."/>
            <person name="Kyrpides N."/>
            <person name="Mikhailova N."/>
            <person name="Cozen A.E."/>
            <person name="Fitz-Gibbon S.T."/>
            <person name="House C.H."/>
            <person name="Saltikov C."/>
            <person name="Lowe T."/>
            <person name="Richardson P."/>
        </authorList>
    </citation>
    <scope>NUCLEOTIDE SEQUENCE [LARGE SCALE GENOMIC DNA]</scope>
    <source>
        <strain evidence="1">DSM 4184</strain>
    </source>
</reference>
<proteinExistence type="predicted"/>
<sequence length="153" mass="16453">MIYSSPPYGDVLVSYLTIPYQNGGSFQPFMVGVIIEPSTSRTVNTTLAISGPADIPASTYPVSATYYIYPYIGSSSLLVPGGSVNYWLYFSGTSQLVASGSVVVPWHKPAVLTLELYPGTYDLVVQYAGYIDGPITYQPSAQVKIQISVYPTG</sequence>
<dbReference type="EMBL" id="CP000504">
    <property type="protein sequence ID" value="ABL88575.1"/>
    <property type="molecule type" value="Genomic_DNA"/>
</dbReference>
<dbReference type="Proteomes" id="UP000002595">
    <property type="component" value="Chromosome"/>
</dbReference>
<dbReference type="STRING" id="384616.Pisl_1417"/>
<dbReference type="HOGENOM" id="CLU_1709203_0_0_2"/>